<protein>
    <submittedName>
        <fullName evidence="1">DUF3253 domain-containing protein</fullName>
    </submittedName>
</protein>
<sequence length="91" mass="9546">MTARPDPTALQAEILRQVTACGPGRSISPNDVARALAPEAWQPLLGPVRKAAMALAAEGKLEVLRKGKPAEPEAMRGVLRLRLPGTSAAPD</sequence>
<accession>A0ABT1WZU3</accession>
<dbReference type="Gene3D" id="1.10.10.10">
    <property type="entry name" value="Winged helix-like DNA-binding domain superfamily/Winged helix DNA-binding domain"/>
    <property type="match status" value="1"/>
</dbReference>
<dbReference type="Pfam" id="PF11625">
    <property type="entry name" value="DUF3253"/>
    <property type="match status" value="1"/>
</dbReference>
<evidence type="ECO:0000313" key="1">
    <source>
        <dbReference type="EMBL" id="MCR0981368.1"/>
    </source>
</evidence>
<dbReference type="RefSeq" id="WP_257715038.1">
    <property type="nucleotide sequence ID" value="NZ_JANJOU010000002.1"/>
</dbReference>
<comment type="caution">
    <text evidence="1">The sequence shown here is derived from an EMBL/GenBank/DDBJ whole genome shotgun (WGS) entry which is preliminary data.</text>
</comment>
<dbReference type="EMBL" id="JANJOU010000002">
    <property type="protein sequence ID" value="MCR0981368.1"/>
    <property type="molecule type" value="Genomic_DNA"/>
</dbReference>
<keyword evidence="2" id="KW-1185">Reference proteome</keyword>
<evidence type="ECO:0000313" key="2">
    <source>
        <dbReference type="Proteomes" id="UP001524642"/>
    </source>
</evidence>
<dbReference type="Proteomes" id="UP001524642">
    <property type="component" value="Unassembled WGS sequence"/>
</dbReference>
<dbReference type="SUPFAM" id="SSF46785">
    <property type="entry name" value="Winged helix' DNA-binding domain"/>
    <property type="match status" value="1"/>
</dbReference>
<dbReference type="InterPro" id="IPR036388">
    <property type="entry name" value="WH-like_DNA-bd_sf"/>
</dbReference>
<proteinExistence type="predicted"/>
<organism evidence="1 2">
    <name type="scientific">Roseomonas populi</name>
    <dbReference type="NCBI Taxonomy" id="3121582"/>
    <lineage>
        <taxon>Bacteria</taxon>
        <taxon>Pseudomonadati</taxon>
        <taxon>Pseudomonadota</taxon>
        <taxon>Alphaproteobacteria</taxon>
        <taxon>Acetobacterales</taxon>
        <taxon>Roseomonadaceae</taxon>
        <taxon>Roseomonas</taxon>
    </lineage>
</organism>
<name>A0ABT1WZU3_9PROT</name>
<dbReference type="InterPro" id="IPR036390">
    <property type="entry name" value="WH_DNA-bd_sf"/>
</dbReference>
<reference evidence="1 2" key="1">
    <citation type="submission" date="2022-06" db="EMBL/GenBank/DDBJ databases">
        <title>Roseomonas CN29.</title>
        <authorList>
            <person name="Cheng Y."/>
            <person name="He X."/>
        </authorList>
    </citation>
    <scope>NUCLEOTIDE SEQUENCE [LARGE SCALE GENOMIC DNA]</scope>
    <source>
        <strain evidence="1 2">CN29</strain>
    </source>
</reference>
<dbReference type="InterPro" id="IPR021660">
    <property type="entry name" value="DUF3253"/>
</dbReference>
<gene>
    <name evidence="1" type="ORF">NRP21_04815</name>
</gene>